<dbReference type="OrthoDB" id="5674923at2"/>
<dbReference type="STRING" id="207949.RED65_10854"/>
<dbReference type="RefSeq" id="WP_007017307.1">
    <property type="nucleotide sequence ID" value="NZ_CH724113.1"/>
</dbReference>
<name>Q1N5Q5_9GAMM</name>
<accession>Q1N5Q5</accession>
<dbReference type="EMBL" id="AAQH01000001">
    <property type="protein sequence ID" value="EAT13887.1"/>
    <property type="molecule type" value="Genomic_DNA"/>
</dbReference>
<organism evidence="1 2">
    <name type="scientific">Bermanella marisrubri</name>
    <dbReference type="NCBI Taxonomy" id="207949"/>
    <lineage>
        <taxon>Bacteria</taxon>
        <taxon>Pseudomonadati</taxon>
        <taxon>Pseudomonadota</taxon>
        <taxon>Gammaproteobacteria</taxon>
        <taxon>Oceanospirillales</taxon>
        <taxon>Oceanospirillaceae</taxon>
        <taxon>Bermanella</taxon>
    </lineage>
</organism>
<protein>
    <submittedName>
        <fullName evidence="1">Uncharacterized protein</fullName>
    </submittedName>
</protein>
<evidence type="ECO:0000313" key="1">
    <source>
        <dbReference type="EMBL" id="EAT13887.1"/>
    </source>
</evidence>
<gene>
    <name evidence="1" type="ORF">RED65_10854</name>
</gene>
<evidence type="ECO:0000313" key="2">
    <source>
        <dbReference type="Proteomes" id="UP000004263"/>
    </source>
</evidence>
<proteinExistence type="predicted"/>
<sequence>MSDEELLILDCEKHGKGVAAVVCGHLTTYCDTPLGFVENSDEPNDLQGWCFACEYVYDQEEDLTDRFKSFNNMRLVCEKCYSIIKSKHTIET</sequence>
<comment type="caution">
    <text evidence="1">The sequence shown here is derived from an EMBL/GenBank/DDBJ whole genome shotgun (WGS) entry which is preliminary data.</text>
</comment>
<keyword evidence="2" id="KW-1185">Reference proteome</keyword>
<reference evidence="1 2" key="1">
    <citation type="submission" date="2006-03" db="EMBL/GenBank/DDBJ databases">
        <authorList>
            <person name="Pinhassi J."/>
            <person name="Pedros-Alio C."/>
            <person name="Ferriera S."/>
            <person name="Johnson J."/>
            <person name="Kravitz S."/>
            <person name="Halpern A."/>
            <person name="Remington K."/>
            <person name="Beeson K."/>
            <person name="Tran B."/>
            <person name="Rogers Y.-H."/>
            <person name="Friedman R."/>
            <person name="Venter J.C."/>
        </authorList>
    </citation>
    <scope>NUCLEOTIDE SEQUENCE [LARGE SCALE GENOMIC DNA]</scope>
    <source>
        <strain evidence="1 2">RED65</strain>
    </source>
</reference>
<dbReference type="Proteomes" id="UP000004263">
    <property type="component" value="Unassembled WGS sequence"/>
</dbReference>
<dbReference type="HOGENOM" id="CLU_2383968_0_0_6"/>
<dbReference type="AlphaFoldDB" id="Q1N5Q5"/>